<gene>
    <name evidence="5" type="ORF">SS37A_32320</name>
</gene>
<dbReference type="InterPro" id="IPR052708">
    <property type="entry name" value="PxpC"/>
</dbReference>
<evidence type="ECO:0000313" key="5">
    <source>
        <dbReference type="EMBL" id="BDV35703.1"/>
    </source>
</evidence>
<evidence type="ECO:0000256" key="3">
    <source>
        <dbReference type="ARBA" id="ARBA00022840"/>
    </source>
</evidence>
<evidence type="ECO:0000313" key="6">
    <source>
        <dbReference type="Proteomes" id="UP001317629"/>
    </source>
</evidence>
<dbReference type="InterPro" id="IPR003778">
    <property type="entry name" value="CT_A_B"/>
</dbReference>
<evidence type="ECO:0000256" key="2">
    <source>
        <dbReference type="ARBA" id="ARBA00022801"/>
    </source>
</evidence>
<evidence type="ECO:0000259" key="4">
    <source>
        <dbReference type="SMART" id="SM00797"/>
    </source>
</evidence>
<evidence type="ECO:0000256" key="1">
    <source>
        <dbReference type="ARBA" id="ARBA00022741"/>
    </source>
</evidence>
<dbReference type="SMART" id="SM00797">
    <property type="entry name" value="AHS2"/>
    <property type="match status" value="1"/>
</dbReference>
<dbReference type="SUPFAM" id="SSF50891">
    <property type="entry name" value="Cyclophilin-like"/>
    <property type="match status" value="1"/>
</dbReference>
<organism evidence="5 6">
    <name type="scientific">Methylocystis iwaonis</name>
    <dbReference type="NCBI Taxonomy" id="2885079"/>
    <lineage>
        <taxon>Bacteria</taxon>
        <taxon>Pseudomonadati</taxon>
        <taxon>Pseudomonadota</taxon>
        <taxon>Alphaproteobacteria</taxon>
        <taxon>Hyphomicrobiales</taxon>
        <taxon>Methylocystaceae</taxon>
        <taxon>Methylocystis</taxon>
    </lineage>
</organism>
<dbReference type="Pfam" id="PF02626">
    <property type="entry name" value="CT_A_B"/>
    <property type="match status" value="1"/>
</dbReference>
<feature type="domain" description="Carboxyltransferase" evidence="4">
    <location>
        <begin position="26"/>
        <end position="299"/>
    </location>
</feature>
<proteinExistence type="predicted"/>
<dbReference type="Proteomes" id="UP001317629">
    <property type="component" value="Chromosome"/>
</dbReference>
<keyword evidence="1" id="KW-0547">Nucleotide-binding</keyword>
<name>A0ABN6VJ58_9HYPH</name>
<keyword evidence="6" id="KW-1185">Reference proteome</keyword>
<sequence>MSARLHICAAGPGVTVQDAGRFGYSRYGVTPAGPMDEAAFLTATRAVGAAAAIEISLGGVTLETEGASLAVAIAGGAFDIRLDQQKLPSACLIPLTPGARLTIRAGVSGAWCYVAVGARFDLPLALGSLSTHARSGIGPKPLAAGDALRFLGVAPAPDGAQAIEAPWLARDDAPIRVMLGPQDDYFTPKAIEALLSAEWRVGARSDRMAYALEGPQLTHSRGHDIVSDGAAIGAIQIPGSGAPFVLMADRQPTGGYPKIATVIGADLGRLAQLRPGETLRFTKVGWAEAVAARAALKNKLAAGAVLTPLAAEVSTEKLLAVNLIGGVVSGRE</sequence>
<keyword evidence="3" id="KW-0067">ATP-binding</keyword>
<dbReference type="RefSeq" id="WP_281929199.1">
    <property type="nucleotide sequence ID" value="NZ_AP027142.1"/>
</dbReference>
<keyword evidence="2 5" id="KW-0378">Hydrolase</keyword>
<accession>A0ABN6VJ58</accession>
<dbReference type="PANTHER" id="PTHR43309:SF5">
    <property type="entry name" value="5-OXOPROLINASE SUBUNIT C"/>
    <property type="match status" value="1"/>
</dbReference>
<dbReference type="InterPro" id="IPR029000">
    <property type="entry name" value="Cyclophilin-like_dom_sf"/>
</dbReference>
<dbReference type="Gene3D" id="2.40.100.10">
    <property type="entry name" value="Cyclophilin-like"/>
    <property type="match status" value="1"/>
</dbReference>
<dbReference type="EMBL" id="AP027142">
    <property type="protein sequence ID" value="BDV35703.1"/>
    <property type="molecule type" value="Genomic_DNA"/>
</dbReference>
<protein>
    <submittedName>
        <fullName evidence="5">Allophanate hydrolase</fullName>
    </submittedName>
</protein>
<dbReference type="GO" id="GO:0016787">
    <property type="term" value="F:hydrolase activity"/>
    <property type="evidence" value="ECO:0007669"/>
    <property type="project" value="UniProtKB-KW"/>
</dbReference>
<dbReference type="PANTHER" id="PTHR43309">
    <property type="entry name" value="5-OXOPROLINASE SUBUNIT C"/>
    <property type="match status" value="1"/>
</dbReference>
<reference evidence="5 6" key="1">
    <citation type="journal article" date="2023" name="Int. J. Syst. Evol. Microbiol.">
        <title>Methylocystis iwaonis sp. nov., a type II methane-oxidizing bacterium from surface soil of a rice paddy field in Japan, and emended description of the genus Methylocystis (ex Whittenbury et al. 1970) Bowman et al. 1993.</title>
        <authorList>
            <person name="Kaise H."/>
            <person name="Sawadogo J.B."/>
            <person name="Alam M.S."/>
            <person name="Ueno C."/>
            <person name="Dianou D."/>
            <person name="Shinjo R."/>
            <person name="Asakawa S."/>
        </authorList>
    </citation>
    <scope>NUCLEOTIDE SEQUENCE [LARGE SCALE GENOMIC DNA]</scope>
    <source>
        <strain evidence="5 6">SS37A-Re</strain>
    </source>
</reference>